<keyword evidence="5 7" id="KW-1133">Transmembrane helix</keyword>
<feature type="transmembrane region" description="Helical" evidence="7">
    <location>
        <begin position="249"/>
        <end position="270"/>
    </location>
</feature>
<dbReference type="Gene3D" id="1.10.3720.10">
    <property type="entry name" value="MetI-like"/>
    <property type="match status" value="1"/>
</dbReference>
<feature type="transmembrane region" description="Helical" evidence="7">
    <location>
        <begin position="133"/>
        <end position="156"/>
    </location>
</feature>
<dbReference type="NCBIfam" id="NF045469">
    <property type="entry name" value="Opp1B"/>
    <property type="match status" value="1"/>
</dbReference>
<name>A0A212KKT2_9BACT</name>
<dbReference type="Pfam" id="PF00528">
    <property type="entry name" value="BPD_transp_1"/>
    <property type="match status" value="1"/>
</dbReference>
<feature type="transmembrane region" description="Helical" evidence="7">
    <location>
        <begin position="9"/>
        <end position="29"/>
    </location>
</feature>
<feature type="transmembrane region" description="Helical" evidence="7">
    <location>
        <begin position="102"/>
        <end position="126"/>
    </location>
</feature>
<dbReference type="CDD" id="cd06261">
    <property type="entry name" value="TM_PBP2"/>
    <property type="match status" value="1"/>
</dbReference>
<dbReference type="InterPro" id="IPR000515">
    <property type="entry name" value="MetI-like"/>
</dbReference>
<dbReference type="GO" id="GO:0005886">
    <property type="term" value="C:plasma membrane"/>
    <property type="evidence" value="ECO:0007669"/>
    <property type="project" value="UniProtKB-SubCell"/>
</dbReference>
<keyword evidence="2 7" id="KW-0813">Transport</keyword>
<organism evidence="9">
    <name type="scientific">uncultured Desulfovibrio sp</name>
    <dbReference type="NCBI Taxonomy" id="167968"/>
    <lineage>
        <taxon>Bacteria</taxon>
        <taxon>Pseudomonadati</taxon>
        <taxon>Thermodesulfobacteriota</taxon>
        <taxon>Desulfovibrionia</taxon>
        <taxon>Desulfovibrionales</taxon>
        <taxon>Desulfovibrionaceae</taxon>
        <taxon>Desulfovibrio</taxon>
        <taxon>environmental samples</taxon>
    </lineage>
</organism>
<dbReference type="EMBL" id="FLUP01000002">
    <property type="protein sequence ID" value="SBW12262.1"/>
    <property type="molecule type" value="Genomic_DNA"/>
</dbReference>
<dbReference type="PANTHER" id="PTHR43163">
    <property type="entry name" value="DIPEPTIDE TRANSPORT SYSTEM PERMEASE PROTEIN DPPB-RELATED"/>
    <property type="match status" value="1"/>
</dbReference>
<keyword evidence="3" id="KW-1003">Cell membrane</keyword>
<dbReference type="PROSITE" id="PS50928">
    <property type="entry name" value="ABC_TM1"/>
    <property type="match status" value="1"/>
</dbReference>
<evidence type="ECO:0000256" key="1">
    <source>
        <dbReference type="ARBA" id="ARBA00004651"/>
    </source>
</evidence>
<comment type="similarity">
    <text evidence="7">Belongs to the binding-protein-dependent transport system permease family.</text>
</comment>
<evidence type="ECO:0000259" key="8">
    <source>
        <dbReference type="PROSITE" id="PS50928"/>
    </source>
</evidence>
<comment type="subcellular location">
    <subcellularLocation>
        <location evidence="1 7">Cell membrane</location>
        <topology evidence="1 7">Multi-pass membrane protein</topology>
    </subcellularLocation>
</comment>
<dbReference type="InterPro" id="IPR050036">
    <property type="entry name" value="CntB"/>
</dbReference>
<dbReference type="GO" id="GO:0055085">
    <property type="term" value="P:transmembrane transport"/>
    <property type="evidence" value="ECO:0007669"/>
    <property type="project" value="InterPro"/>
</dbReference>
<feature type="transmembrane region" description="Helical" evidence="7">
    <location>
        <begin position="176"/>
        <end position="195"/>
    </location>
</feature>
<accession>A0A212KKT2</accession>
<evidence type="ECO:0000256" key="4">
    <source>
        <dbReference type="ARBA" id="ARBA00022692"/>
    </source>
</evidence>
<sequence>MKAYILRRLLLTIPLLLGISFVSFVIIQLSPSDPAEVAVRVNEIVPTDEVLALTREQLGLNKPFLTRYADWMCAVAQGDLGRRYVDNKPVAQELARALPPTLWLALTATLFMAVCSVAMAFACAMYEGRTVDYLLRGFIFLGTATPGFWAGLLLMWLFSVKLNWLPTSGMQGASSVILPAVTLSLSYISTYARLLRNSMVQNKQKNSVLYARARGLTRGMIWRHIFRNSLQSTLTGLGMSLPKLMAGTFVVETIFAWPGLGWLCVTAIFNRDFPVIQAYVLLMAVMFVGCNLLVDILCAAIDPRLRARGQA</sequence>
<evidence type="ECO:0000256" key="6">
    <source>
        <dbReference type="ARBA" id="ARBA00023136"/>
    </source>
</evidence>
<proteinExistence type="inferred from homology"/>
<evidence type="ECO:0000256" key="3">
    <source>
        <dbReference type="ARBA" id="ARBA00022475"/>
    </source>
</evidence>
<reference evidence="9" key="1">
    <citation type="submission" date="2016-04" db="EMBL/GenBank/DDBJ databases">
        <authorList>
            <person name="Evans L.H."/>
            <person name="Alamgir A."/>
            <person name="Owens N."/>
            <person name="Weber N.D."/>
            <person name="Virtaneva K."/>
            <person name="Barbian K."/>
            <person name="Babar A."/>
            <person name="Rosenke K."/>
        </authorList>
    </citation>
    <scope>NUCLEOTIDE SEQUENCE</scope>
    <source>
        <strain evidence="9">92-2</strain>
    </source>
</reference>
<feature type="domain" description="ABC transmembrane type-1" evidence="8">
    <location>
        <begin position="98"/>
        <end position="294"/>
    </location>
</feature>
<dbReference type="InterPro" id="IPR045621">
    <property type="entry name" value="BPD_transp_1_N"/>
</dbReference>
<keyword evidence="4 7" id="KW-0812">Transmembrane</keyword>
<dbReference type="Pfam" id="PF19300">
    <property type="entry name" value="BPD_transp_1_N"/>
    <property type="match status" value="1"/>
</dbReference>
<evidence type="ECO:0000256" key="2">
    <source>
        <dbReference type="ARBA" id="ARBA00022448"/>
    </source>
</evidence>
<dbReference type="AlphaFoldDB" id="A0A212KKT2"/>
<evidence type="ECO:0000313" key="9">
    <source>
        <dbReference type="EMBL" id="SBW12262.1"/>
    </source>
</evidence>
<gene>
    <name evidence="9" type="primary">nikB</name>
    <name evidence="9" type="ORF">KM92DES2_20407</name>
</gene>
<dbReference type="RefSeq" id="WP_227118393.1">
    <property type="nucleotide sequence ID" value="NZ_LT598928.1"/>
</dbReference>
<protein>
    <submittedName>
        <fullName evidence="9">Nickel transporter subunit membrane component of ABC superfamily</fullName>
    </submittedName>
</protein>
<dbReference type="InterPro" id="IPR035906">
    <property type="entry name" value="MetI-like_sf"/>
</dbReference>
<dbReference type="SUPFAM" id="SSF161098">
    <property type="entry name" value="MetI-like"/>
    <property type="match status" value="1"/>
</dbReference>
<evidence type="ECO:0000256" key="5">
    <source>
        <dbReference type="ARBA" id="ARBA00022989"/>
    </source>
</evidence>
<keyword evidence="6 7" id="KW-0472">Membrane</keyword>
<evidence type="ECO:0000256" key="7">
    <source>
        <dbReference type="RuleBase" id="RU363032"/>
    </source>
</evidence>
<feature type="transmembrane region" description="Helical" evidence="7">
    <location>
        <begin position="276"/>
        <end position="301"/>
    </location>
</feature>
<dbReference type="PANTHER" id="PTHR43163:SF6">
    <property type="entry name" value="DIPEPTIDE TRANSPORT SYSTEM PERMEASE PROTEIN DPPB-RELATED"/>
    <property type="match status" value="1"/>
</dbReference>